<dbReference type="GO" id="GO:0006508">
    <property type="term" value="P:proteolysis"/>
    <property type="evidence" value="ECO:0007669"/>
    <property type="project" value="InterPro"/>
</dbReference>
<dbReference type="GO" id="GO:0008270">
    <property type="term" value="F:zinc ion binding"/>
    <property type="evidence" value="ECO:0007669"/>
    <property type="project" value="InterPro"/>
</dbReference>
<keyword evidence="3" id="KW-1185">Reference proteome</keyword>
<feature type="domain" description="CCHC-type" evidence="2">
    <location>
        <begin position="1"/>
        <end position="16"/>
    </location>
</feature>
<dbReference type="InterPro" id="IPR001969">
    <property type="entry name" value="Aspartic_peptidase_AS"/>
</dbReference>
<evidence type="ECO:0000313" key="3">
    <source>
        <dbReference type="Proteomes" id="UP000694853"/>
    </source>
</evidence>
<dbReference type="InterPro" id="IPR001878">
    <property type="entry name" value="Znf_CCHC"/>
</dbReference>
<name>A0A8B8KXH0_ABRPR</name>
<dbReference type="InterPro" id="IPR021109">
    <property type="entry name" value="Peptidase_aspartic_dom_sf"/>
</dbReference>
<gene>
    <name evidence="4" type="primary">LOC113859485</name>
</gene>
<dbReference type="GO" id="GO:0004190">
    <property type="term" value="F:aspartic-type endopeptidase activity"/>
    <property type="evidence" value="ECO:0007669"/>
    <property type="project" value="InterPro"/>
</dbReference>
<dbReference type="InterPro" id="IPR032567">
    <property type="entry name" value="RTL1-rel"/>
</dbReference>
<dbReference type="PROSITE" id="PS00141">
    <property type="entry name" value="ASP_PROTEASE"/>
    <property type="match status" value="1"/>
</dbReference>
<dbReference type="CDD" id="cd00303">
    <property type="entry name" value="retropepsin_like"/>
    <property type="match status" value="1"/>
</dbReference>
<protein>
    <submittedName>
        <fullName evidence="4">Uncharacterized protein LOC113859485</fullName>
    </submittedName>
</protein>
<dbReference type="SUPFAM" id="SSF50630">
    <property type="entry name" value="Acid proteases"/>
    <property type="match status" value="1"/>
</dbReference>
<dbReference type="Pfam" id="PF08284">
    <property type="entry name" value="RVP_2"/>
    <property type="match status" value="1"/>
</dbReference>
<reference evidence="3" key="1">
    <citation type="journal article" date="2019" name="Toxins">
        <title>Detection of Abrin-Like and Prepropulchellin-Like Toxin Genes and Transcripts Using Whole Genome Sequencing and Full-Length Transcript Sequencing of Abrus precatorius.</title>
        <authorList>
            <person name="Hovde B.T."/>
            <person name="Daligault H.E."/>
            <person name="Hanschen E.R."/>
            <person name="Kunde Y.A."/>
            <person name="Johnson M.B."/>
            <person name="Starkenburg S.R."/>
            <person name="Johnson S.L."/>
        </authorList>
    </citation>
    <scope>NUCLEOTIDE SEQUENCE [LARGE SCALE GENOMIC DNA]</scope>
</reference>
<organism evidence="3 4">
    <name type="scientific">Abrus precatorius</name>
    <name type="common">Indian licorice</name>
    <name type="synonym">Glycine abrus</name>
    <dbReference type="NCBI Taxonomy" id="3816"/>
    <lineage>
        <taxon>Eukaryota</taxon>
        <taxon>Viridiplantae</taxon>
        <taxon>Streptophyta</taxon>
        <taxon>Embryophyta</taxon>
        <taxon>Tracheophyta</taxon>
        <taxon>Spermatophyta</taxon>
        <taxon>Magnoliopsida</taxon>
        <taxon>eudicotyledons</taxon>
        <taxon>Gunneridae</taxon>
        <taxon>Pentapetalae</taxon>
        <taxon>rosids</taxon>
        <taxon>fabids</taxon>
        <taxon>Fabales</taxon>
        <taxon>Fabaceae</taxon>
        <taxon>Papilionoideae</taxon>
        <taxon>50 kb inversion clade</taxon>
        <taxon>NPAAA clade</taxon>
        <taxon>indigoferoid/millettioid clade</taxon>
        <taxon>Abreae</taxon>
        <taxon>Abrus</taxon>
    </lineage>
</organism>
<evidence type="ECO:0000313" key="4">
    <source>
        <dbReference type="RefSeq" id="XP_027348048.1"/>
    </source>
</evidence>
<accession>A0A8B8KXH0</accession>
<dbReference type="Proteomes" id="UP000694853">
    <property type="component" value="Unplaced"/>
</dbReference>
<sequence>MCYNCGGLHFKSQCRQHPNPCPKCQRTGHLGRFCRQPTCSNDTISVGTNWRNPSQGQRNPSNQSEVRSQNPVKVSRTSVGRPSTRGRVFTISGAEAAQSENLIEGTCILNGTSLNVLFDSGATHSFISESCVRRLKLPVLVMKCEIVVSTPTNNPVTTSHVRLHCPIQIEGKSFLVNLICLPLSDLDVILGMDWLSANHVLLDCQEKTLVFDLPKHIELSHPESRTINQVGVLVDDDGLFRGV</sequence>
<dbReference type="Gene3D" id="2.40.70.10">
    <property type="entry name" value="Acid Proteases"/>
    <property type="match status" value="1"/>
</dbReference>
<feature type="domain" description="CCHC-type" evidence="2">
    <location>
        <begin position="20"/>
        <end position="36"/>
    </location>
</feature>
<dbReference type="RefSeq" id="XP_027348048.1">
    <property type="nucleotide sequence ID" value="XM_027492247.1"/>
</dbReference>
<dbReference type="PANTHER" id="PTHR15503:SF45">
    <property type="entry name" value="RNA-DIRECTED DNA POLYMERASE HOMOLOG"/>
    <property type="match status" value="1"/>
</dbReference>
<dbReference type="PANTHER" id="PTHR15503">
    <property type="entry name" value="LDOC1 RELATED"/>
    <property type="match status" value="1"/>
</dbReference>
<dbReference type="SMART" id="SM00343">
    <property type="entry name" value="ZnF_C2HC"/>
    <property type="match status" value="2"/>
</dbReference>
<proteinExistence type="predicted"/>
<feature type="region of interest" description="Disordered" evidence="1">
    <location>
        <begin position="45"/>
        <end position="83"/>
    </location>
</feature>
<evidence type="ECO:0000259" key="2">
    <source>
        <dbReference type="SMART" id="SM00343"/>
    </source>
</evidence>
<dbReference type="GO" id="GO:0003676">
    <property type="term" value="F:nucleic acid binding"/>
    <property type="evidence" value="ECO:0007669"/>
    <property type="project" value="InterPro"/>
</dbReference>
<reference evidence="4" key="2">
    <citation type="submission" date="2025-08" db="UniProtKB">
        <authorList>
            <consortium name="RefSeq"/>
        </authorList>
    </citation>
    <scope>IDENTIFICATION</scope>
    <source>
        <tissue evidence="4">Young leaves</tissue>
    </source>
</reference>
<dbReference type="OrthoDB" id="1436782at2759"/>
<dbReference type="AlphaFoldDB" id="A0A8B8KXH0"/>
<dbReference type="KEGG" id="aprc:113859485"/>
<feature type="compositionally biased region" description="Polar residues" evidence="1">
    <location>
        <begin position="45"/>
        <end position="81"/>
    </location>
</feature>
<evidence type="ECO:0000256" key="1">
    <source>
        <dbReference type="SAM" id="MobiDB-lite"/>
    </source>
</evidence>
<dbReference type="GeneID" id="113859485"/>